<evidence type="ECO:0000313" key="9">
    <source>
        <dbReference type="EMBL" id="GHB14699.1"/>
    </source>
</evidence>
<feature type="signal peptide" evidence="7">
    <location>
        <begin position="1"/>
        <end position="24"/>
    </location>
</feature>
<comment type="caution">
    <text evidence="9">The sequence shown here is derived from an EMBL/GenBank/DDBJ whole genome shotgun (WGS) entry which is preliminary data.</text>
</comment>
<feature type="domain" description="Cytochrome c" evidence="8">
    <location>
        <begin position="22"/>
        <end position="100"/>
    </location>
</feature>
<reference evidence="10" key="1">
    <citation type="journal article" date="2019" name="Int. J. Syst. Evol. Microbiol.">
        <title>The Global Catalogue of Microorganisms (GCM) 10K type strain sequencing project: providing services to taxonomists for standard genome sequencing and annotation.</title>
        <authorList>
            <consortium name="The Broad Institute Genomics Platform"/>
            <consortium name="The Broad Institute Genome Sequencing Center for Infectious Disease"/>
            <person name="Wu L."/>
            <person name="Ma J."/>
        </authorList>
    </citation>
    <scope>NUCLEOTIDE SEQUENCE [LARGE SCALE GENOMIC DNA]</scope>
    <source>
        <strain evidence="10">KCTC 32998</strain>
    </source>
</reference>
<proteinExistence type="predicted"/>
<accession>A0ABQ3DVJ5</accession>
<dbReference type="PRINTS" id="PR00607">
    <property type="entry name" value="CYTCHROMECIE"/>
</dbReference>
<evidence type="ECO:0000256" key="2">
    <source>
        <dbReference type="ARBA" id="ARBA00022617"/>
    </source>
</evidence>
<evidence type="ECO:0000256" key="5">
    <source>
        <dbReference type="ARBA" id="ARBA00023004"/>
    </source>
</evidence>
<dbReference type="PANTHER" id="PTHR40942:SF4">
    <property type="entry name" value="CYTOCHROME C5"/>
    <property type="match status" value="1"/>
</dbReference>
<keyword evidence="2 6" id="KW-0349">Heme</keyword>
<keyword evidence="4" id="KW-0249">Electron transport</keyword>
<gene>
    <name evidence="9" type="ORF">GCM10009038_11420</name>
</gene>
<dbReference type="InterPro" id="IPR009056">
    <property type="entry name" value="Cyt_c-like_dom"/>
</dbReference>
<keyword evidence="7" id="KW-0732">Signal</keyword>
<dbReference type="Pfam" id="PF13442">
    <property type="entry name" value="Cytochrome_CBB3"/>
    <property type="match status" value="1"/>
</dbReference>
<evidence type="ECO:0000259" key="8">
    <source>
        <dbReference type="PROSITE" id="PS51007"/>
    </source>
</evidence>
<evidence type="ECO:0000256" key="3">
    <source>
        <dbReference type="ARBA" id="ARBA00022723"/>
    </source>
</evidence>
<keyword evidence="10" id="KW-1185">Reference proteome</keyword>
<dbReference type="RefSeq" id="WP_189443669.1">
    <property type="nucleotide sequence ID" value="NZ_BMZI01000002.1"/>
</dbReference>
<evidence type="ECO:0000256" key="1">
    <source>
        <dbReference type="ARBA" id="ARBA00022448"/>
    </source>
</evidence>
<dbReference type="SUPFAM" id="SSF46626">
    <property type="entry name" value="Cytochrome c"/>
    <property type="match status" value="1"/>
</dbReference>
<dbReference type="Gene3D" id="1.10.760.10">
    <property type="entry name" value="Cytochrome c-like domain"/>
    <property type="match status" value="1"/>
</dbReference>
<protein>
    <recommendedName>
        <fullName evidence="8">Cytochrome c domain-containing protein</fullName>
    </recommendedName>
</protein>
<evidence type="ECO:0000256" key="6">
    <source>
        <dbReference type="PROSITE-ProRule" id="PRU00433"/>
    </source>
</evidence>
<keyword evidence="5 6" id="KW-0408">Iron</keyword>
<dbReference type="EMBL" id="BMZI01000002">
    <property type="protein sequence ID" value="GHB14699.1"/>
    <property type="molecule type" value="Genomic_DNA"/>
</dbReference>
<keyword evidence="3 6" id="KW-0479">Metal-binding</keyword>
<dbReference type="InterPro" id="IPR002323">
    <property type="entry name" value="Cyt_CIE"/>
</dbReference>
<feature type="chain" id="PRO_5045079262" description="Cytochrome c domain-containing protein" evidence="7">
    <location>
        <begin position="25"/>
        <end position="101"/>
    </location>
</feature>
<dbReference type="InterPro" id="IPR036909">
    <property type="entry name" value="Cyt_c-like_dom_sf"/>
</dbReference>
<dbReference type="PANTHER" id="PTHR40942">
    <property type="match status" value="1"/>
</dbReference>
<dbReference type="Proteomes" id="UP000646745">
    <property type="component" value="Unassembled WGS sequence"/>
</dbReference>
<evidence type="ECO:0000256" key="7">
    <source>
        <dbReference type="SAM" id="SignalP"/>
    </source>
</evidence>
<evidence type="ECO:0000256" key="4">
    <source>
        <dbReference type="ARBA" id="ARBA00022982"/>
    </source>
</evidence>
<evidence type="ECO:0000313" key="10">
    <source>
        <dbReference type="Proteomes" id="UP000646745"/>
    </source>
</evidence>
<keyword evidence="1" id="KW-0813">Transport</keyword>
<dbReference type="PROSITE" id="PS51007">
    <property type="entry name" value="CYTC"/>
    <property type="match status" value="1"/>
</dbReference>
<sequence length="101" mass="10349">MRSSILTLSAALFSLMTVTVQAQAADGKAVFEDNCAGCHGGGGAPQIGDSEAWQPRIDKGMETLYANAIDGVGGMPAKGGNSDLSDAEVKAAVDYLVDQSR</sequence>
<organism evidence="9 10">
    <name type="scientific">Salinicola rhizosphaerae</name>
    <dbReference type="NCBI Taxonomy" id="1443141"/>
    <lineage>
        <taxon>Bacteria</taxon>
        <taxon>Pseudomonadati</taxon>
        <taxon>Pseudomonadota</taxon>
        <taxon>Gammaproteobacteria</taxon>
        <taxon>Oceanospirillales</taxon>
        <taxon>Halomonadaceae</taxon>
        <taxon>Salinicola</taxon>
    </lineage>
</organism>
<name>A0ABQ3DVJ5_9GAMM</name>